<evidence type="ECO:0000256" key="6">
    <source>
        <dbReference type="ARBA" id="ARBA00023132"/>
    </source>
</evidence>
<evidence type="ECO:0000256" key="5">
    <source>
        <dbReference type="ARBA" id="ARBA00023010"/>
    </source>
</evidence>
<keyword evidence="3" id="KW-0509">mRNA transport</keyword>
<accession>A0A8S9Z437</accession>
<dbReference type="GO" id="GO:0000056">
    <property type="term" value="P:ribosomal small subunit export from nucleus"/>
    <property type="evidence" value="ECO:0007669"/>
    <property type="project" value="InterPro"/>
</dbReference>
<protein>
    <recommendedName>
        <fullName evidence="11">Nuclear pore complex protein Nup88</fullName>
    </recommendedName>
</protein>
<keyword evidence="7" id="KW-0539">Nucleus</keyword>
<evidence type="ECO:0000256" key="8">
    <source>
        <dbReference type="SAM" id="MobiDB-lite"/>
    </source>
</evidence>
<gene>
    <name evidence="9" type="ORF">EG68_07588</name>
</gene>
<dbReference type="PANTHER" id="PTHR13257">
    <property type="entry name" value="NUCLEOPORIN NUP84-RELATED"/>
    <property type="match status" value="1"/>
</dbReference>
<dbReference type="GO" id="GO:0005643">
    <property type="term" value="C:nuclear pore"/>
    <property type="evidence" value="ECO:0007669"/>
    <property type="project" value="UniProtKB-SubCell"/>
</dbReference>
<dbReference type="Pfam" id="PF10168">
    <property type="entry name" value="Nup88"/>
    <property type="match status" value="2"/>
</dbReference>
<evidence type="ECO:0000256" key="2">
    <source>
        <dbReference type="ARBA" id="ARBA00022448"/>
    </source>
</evidence>
<evidence type="ECO:0000313" key="9">
    <source>
        <dbReference type="EMBL" id="KAF7257887.1"/>
    </source>
</evidence>
<dbReference type="Proteomes" id="UP000822476">
    <property type="component" value="Unassembled WGS sequence"/>
</dbReference>
<proteinExistence type="predicted"/>
<keyword evidence="6" id="KW-0906">Nuclear pore complex</keyword>
<comment type="subcellular location">
    <subcellularLocation>
        <location evidence="1">Nucleus</location>
        <location evidence="1">Nuclear pore complex</location>
    </subcellularLocation>
</comment>
<keyword evidence="2" id="KW-0813">Transport</keyword>
<dbReference type="EMBL" id="JTDE01002083">
    <property type="protein sequence ID" value="KAF7257887.1"/>
    <property type="molecule type" value="Genomic_DNA"/>
</dbReference>
<comment type="caution">
    <text evidence="9">The sequence shown here is derived from an EMBL/GenBank/DDBJ whole genome shotgun (WGS) entry which is preliminary data.</text>
</comment>
<dbReference type="GO" id="GO:0006406">
    <property type="term" value="P:mRNA export from nucleus"/>
    <property type="evidence" value="ECO:0007669"/>
    <property type="project" value="TreeGrafter"/>
</dbReference>
<sequence>MECGSNPVVVKIRVTAHFLMYESLAILLKEIDLPGSPAYNSCFVKKVESHCSSSGTTRLFILNEKLGELHVLTQNAGATECTRTSCILTPMPTLRFESVYLSPFGRLLALCTRTSIHVLDAASFFQPKATSESSSSLVKPIYGAFDIADCTNADKFRSEIRRVRWHPLHKDTLVLLTSMSSLIFVQCSRPDGLRGIHCSILLELQSLTHIDGYRVHEDAGYSSDSDSGSGDDTFCSRSRLDLQSALGTSCVDFDFGAVLPRGSTQVKQMGFDAKDCSLYVLLGTGEVLQVAGCLTAVPNRLRVHVRTLQILPPSPDNYGDEFCSLLCISPWTQRAVAEHASAVEVPPDVLVLSNRNGQLFQGVVLNAVCKSPKQSMVTDSTPALCLVDIVDLHLHSAIEPLESHDNDPAASSSPPTGNLSQPQPTVNDSDGGPPPLVLEPARLTERTAFCESTPSLQNWNSDFEGTDFQYPCAAYYVVHDAGLHLVCLPWLKDLLAWSQNLLEDPLATSKDGILGRGVREWRSIVTHLVCAQLRISRDTTDSCGDEVGDFRLAGLVELSLHVGLPDFSLKGSQSYPNQLLIVRAPTRFGNRWDTSGLVQLVHFPRTAEMTTVCDLSTGNGLHVQRTRLSERKTLRSSVEMPRSEFSLQLRRLLRQDNIRLPLISALSIQTDLSQLQVIRFFLKVTETLRSGSLDRLIRARGYVEQYTDRLAHVLHAHYTDACKLMSERQVLQAKAEQLSVRHAVILERQAMLDKRLAALSCRLAGLADGPTKAEVAMLDELTQLRRRLQKGLRTWFHALQSKYDRVKTRELEYSRDSNVNVQSNDGREARLNSAQWRQVSDTLRQQTLEIRALVDLVKSMVPTLRHGSALEPRLMD</sequence>
<evidence type="ECO:0000313" key="10">
    <source>
        <dbReference type="Proteomes" id="UP000822476"/>
    </source>
</evidence>
<dbReference type="GO" id="GO:0017056">
    <property type="term" value="F:structural constituent of nuclear pore"/>
    <property type="evidence" value="ECO:0007669"/>
    <property type="project" value="InterPro"/>
</dbReference>
<dbReference type="InterPro" id="IPR037700">
    <property type="entry name" value="NUP88/NUP82"/>
</dbReference>
<reference evidence="9" key="1">
    <citation type="submission" date="2019-07" db="EMBL/GenBank/DDBJ databases">
        <title>Annotation for the trematode Paragonimus miyazaki's.</title>
        <authorList>
            <person name="Choi Y.-J."/>
        </authorList>
    </citation>
    <scope>NUCLEOTIDE SEQUENCE</scope>
    <source>
        <strain evidence="9">Japan</strain>
    </source>
</reference>
<dbReference type="GO" id="GO:0000055">
    <property type="term" value="P:ribosomal large subunit export from nucleus"/>
    <property type="evidence" value="ECO:0007669"/>
    <property type="project" value="InterPro"/>
</dbReference>
<dbReference type="AlphaFoldDB" id="A0A8S9Z437"/>
<evidence type="ECO:0000256" key="7">
    <source>
        <dbReference type="ARBA" id="ARBA00023242"/>
    </source>
</evidence>
<dbReference type="InterPro" id="IPR019321">
    <property type="entry name" value="Nucleoporin_Nup88"/>
</dbReference>
<dbReference type="PANTHER" id="PTHR13257:SF0">
    <property type="entry name" value="NUCLEAR PORE COMPLEX PROTEIN NUP88"/>
    <property type="match status" value="1"/>
</dbReference>
<evidence type="ECO:0008006" key="11">
    <source>
        <dbReference type="Google" id="ProtNLM"/>
    </source>
</evidence>
<evidence type="ECO:0000256" key="3">
    <source>
        <dbReference type="ARBA" id="ARBA00022816"/>
    </source>
</evidence>
<evidence type="ECO:0000256" key="4">
    <source>
        <dbReference type="ARBA" id="ARBA00022927"/>
    </source>
</evidence>
<keyword evidence="4" id="KW-0653">Protein transport</keyword>
<organism evidence="9 10">
    <name type="scientific">Paragonimus skrjabini miyazakii</name>
    <dbReference type="NCBI Taxonomy" id="59628"/>
    <lineage>
        <taxon>Eukaryota</taxon>
        <taxon>Metazoa</taxon>
        <taxon>Spiralia</taxon>
        <taxon>Lophotrochozoa</taxon>
        <taxon>Platyhelminthes</taxon>
        <taxon>Trematoda</taxon>
        <taxon>Digenea</taxon>
        <taxon>Plagiorchiida</taxon>
        <taxon>Troglotremata</taxon>
        <taxon>Troglotrematidae</taxon>
        <taxon>Paragonimus</taxon>
    </lineage>
</organism>
<keyword evidence="5" id="KW-0811">Translocation</keyword>
<dbReference type="GO" id="GO:0006606">
    <property type="term" value="P:protein import into nucleus"/>
    <property type="evidence" value="ECO:0007669"/>
    <property type="project" value="TreeGrafter"/>
</dbReference>
<dbReference type="OrthoDB" id="341482at2759"/>
<feature type="compositionally biased region" description="Polar residues" evidence="8">
    <location>
        <begin position="409"/>
        <end position="428"/>
    </location>
</feature>
<evidence type="ECO:0000256" key="1">
    <source>
        <dbReference type="ARBA" id="ARBA00004567"/>
    </source>
</evidence>
<keyword evidence="10" id="KW-1185">Reference proteome</keyword>
<name>A0A8S9Z437_9TREM</name>
<feature type="region of interest" description="Disordered" evidence="8">
    <location>
        <begin position="402"/>
        <end position="438"/>
    </location>
</feature>